<keyword evidence="8" id="KW-0411">Iron-sulfur</keyword>
<comment type="cofactor">
    <cofactor evidence="1">
        <name>[4Fe-4S] cluster</name>
        <dbReference type="ChEBI" id="CHEBI:49883"/>
    </cofactor>
</comment>
<dbReference type="PANTHER" id="PTHR30352">
    <property type="entry name" value="PYRUVATE FORMATE-LYASE-ACTIVATING ENZYME"/>
    <property type="match status" value="1"/>
</dbReference>
<dbReference type="AlphaFoldDB" id="A0A2S6HYV1"/>
<feature type="domain" description="Radical SAM core" evidence="11">
    <location>
        <begin position="37"/>
        <end position="324"/>
    </location>
</feature>
<dbReference type="InterPro" id="IPR017896">
    <property type="entry name" value="4Fe4S_Fe-S-bd"/>
</dbReference>
<evidence type="ECO:0000256" key="8">
    <source>
        <dbReference type="ARBA" id="ARBA00023014"/>
    </source>
</evidence>
<keyword evidence="4" id="KW-0949">S-adenosyl-L-methionine</keyword>
<organism evidence="12 13">
    <name type="scientific">Lacrimispora xylanisolvens</name>
    <dbReference type="NCBI Taxonomy" id="384636"/>
    <lineage>
        <taxon>Bacteria</taxon>
        <taxon>Bacillati</taxon>
        <taxon>Bacillota</taxon>
        <taxon>Clostridia</taxon>
        <taxon>Lachnospirales</taxon>
        <taxon>Lachnospiraceae</taxon>
        <taxon>Lacrimispora</taxon>
    </lineage>
</organism>
<dbReference type="SFLD" id="SFLDS00029">
    <property type="entry name" value="Radical_SAM"/>
    <property type="match status" value="1"/>
</dbReference>
<evidence type="ECO:0000256" key="1">
    <source>
        <dbReference type="ARBA" id="ARBA00001966"/>
    </source>
</evidence>
<keyword evidence="5" id="KW-0479">Metal-binding</keyword>
<dbReference type="InterPro" id="IPR034457">
    <property type="entry name" value="Organic_radical-activating"/>
</dbReference>
<evidence type="ECO:0000256" key="7">
    <source>
        <dbReference type="ARBA" id="ARBA00023004"/>
    </source>
</evidence>
<keyword evidence="6" id="KW-0560">Oxidoreductase</keyword>
<evidence type="ECO:0000259" key="10">
    <source>
        <dbReference type="PROSITE" id="PS51379"/>
    </source>
</evidence>
<dbReference type="NCBIfam" id="TIGR02494">
    <property type="entry name" value="PFLE_PFLC"/>
    <property type="match status" value="1"/>
</dbReference>
<gene>
    <name evidence="12" type="ORF">BXY41_101412</name>
</gene>
<dbReference type="Gene3D" id="3.30.70.20">
    <property type="match status" value="1"/>
</dbReference>
<dbReference type="PROSITE" id="PS51379">
    <property type="entry name" value="4FE4S_FER_2"/>
    <property type="match status" value="2"/>
</dbReference>
<dbReference type="Proteomes" id="UP000237749">
    <property type="component" value="Unassembled WGS sequence"/>
</dbReference>
<evidence type="ECO:0000256" key="3">
    <source>
        <dbReference type="ARBA" id="ARBA00022485"/>
    </source>
</evidence>
<dbReference type="InterPro" id="IPR001989">
    <property type="entry name" value="Radical_activat_CS"/>
</dbReference>
<dbReference type="Gene3D" id="3.20.20.70">
    <property type="entry name" value="Aldolase class I"/>
    <property type="match status" value="1"/>
</dbReference>
<reference evidence="12 13" key="1">
    <citation type="submission" date="2018-02" db="EMBL/GenBank/DDBJ databases">
        <title>Genomic Encyclopedia of Archaeal and Bacterial Type Strains, Phase II (KMG-II): from individual species to whole genera.</title>
        <authorList>
            <person name="Goeker M."/>
        </authorList>
    </citation>
    <scope>NUCLEOTIDE SEQUENCE [LARGE SCALE GENOMIC DNA]</scope>
    <source>
        <strain evidence="12 13">DSM 3808</strain>
    </source>
</reference>
<evidence type="ECO:0000313" key="12">
    <source>
        <dbReference type="EMBL" id="PPK83349.1"/>
    </source>
</evidence>
<keyword evidence="7" id="KW-0408">Iron</keyword>
<dbReference type="PIRSF" id="PIRSF000371">
    <property type="entry name" value="PFL_act_enz"/>
    <property type="match status" value="1"/>
</dbReference>
<accession>A0A2S6HYV1</accession>
<evidence type="ECO:0000256" key="5">
    <source>
        <dbReference type="ARBA" id="ARBA00022723"/>
    </source>
</evidence>
<dbReference type="NCBIfam" id="NF033717">
    <property type="entry name" value="HPDL_rSAM_activ"/>
    <property type="match status" value="1"/>
</dbReference>
<dbReference type="SFLD" id="SFLDG01118">
    <property type="entry name" value="activating_enzymes__group_2"/>
    <property type="match status" value="1"/>
</dbReference>
<dbReference type="GO" id="GO:0046872">
    <property type="term" value="F:metal ion binding"/>
    <property type="evidence" value="ECO:0007669"/>
    <property type="project" value="UniProtKB-KW"/>
</dbReference>
<dbReference type="SUPFAM" id="SSF102114">
    <property type="entry name" value="Radical SAM enzymes"/>
    <property type="match status" value="1"/>
</dbReference>
<evidence type="ECO:0000256" key="6">
    <source>
        <dbReference type="ARBA" id="ARBA00023002"/>
    </source>
</evidence>
<dbReference type="InterPro" id="IPR007197">
    <property type="entry name" value="rSAM"/>
</dbReference>
<evidence type="ECO:0000256" key="2">
    <source>
        <dbReference type="ARBA" id="ARBA00009777"/>
    </source>
</evidence>
<keyword evidence="13" id="KW-1185">Reference proteome</keyword>
<dbReference type="CDD" id="cd01335">
    <property type="entry name" value="Radical_SAM"/>
    <property type="match status" value="1"/>
</dbReference>
<comment type="similarity">
    <text evidence="2">Belongs to the organic radical-activating enzymes family.</text>
</comment>
<dbReference type="PROSITE" id="PS01087">
    <property type="entry name" value="RADICAL_ACTIVATING"/>
    <property type="match status" value="1"/>
</dbReference>
<feature type="domain" description="4Fe-4S ferredoxin-type" evidence="10">
    <location>
        <begin position="68"/>
        <end position="100"/>
    </location>
</feature>
<dbReference type="InterPro" id="IPR058240">
    <property type="entry name" value="rSAM_sf"/>
</dbReference>
<dbReference type="InterPro" id="IPR012839">
    <property type="entry name" value="Organic_radical_activase"/>
</dbReference>
<dbReference type="Pfam" id="PF13353">
    <property type="entry name" value="Fer4_12"/>
    <property type="match status" value="1"/>
</dbReference>
<protein>
    <submittedName>
        <fullName evidence="12">4-hydroxyphenylacetate decarboxylase subunit A</fullName>
    </submittedName>
</protein>
<dbReference type="Pfam" id="PF04055">
    <property type="entry name" value="Radical_SAM"/>
    <property type="match status" value="1"/>
</dbReference>
<dbReference type="SFLD" id="SFLDG01066">
    <property type="entry name" value="organic_radical-activating_enz"/>
    <property type="match status" value="1"/>
</dbReference>
<keyword evidence="3" id="KW-0004">4Fe-4S</keyword>
<sequence length="333" mass="38193">MPPAAHSPVKNMKAEDIRKPDMEKKGLIFDIQAFSVHDGPGCRTNVFLAGCPLQCKWCANPESWICKKHLMFAEKMCKYDHGCRACKDACPYGSIVITESEKPRINWEICKNCRTFECTGVCPNNVLKQCVKEYEPEELVSILRRDFNNWGAEGGVTFSGGDPILQHEFLIEVLKDCRKWNIHTSIETSAYFPEEIFLQVMEYIHFAFIDVKNMDSIAHEMGTGVGNERILSNISALKASGWKGRLVLRQPTIWGYNDSDENARQLIAFMQENDLFEVNLLKFHRLGTTKWEQLGKTYEYSDHGDMSDERMKELQNIYLKANIACYIGDDTLF</sequence>
<proteinExistence type="inferred from homology"/>
<dbReference type="GO" id="GO:0051539">
    <property type="term" value="F:4 iron, 4 sulfur cluster binding"/>
    <property type="evidence" value="ECO:0007669"/>
    <property type="project" value="UniProtKB-KW"/>
</dbReference>
<comment type="caution">
    <text evidence="12">The sequence shown here is derived from an EMBL/GenBank/DDBJ whole genome shotgun (WGS) entry which is preliminary data.</text>
</comment>
<feature type="domain" description="4Fe-4S ferredoxin-type" evidence="10">
    <location>
        <begin position="101"/>
        <end position="133"/>
    </location>
</feature>
<evidence type="ECO:0000313" key="13">
    <source>
        <dbReference type="Proteomes" id="UP000237749"/>
    </source>
</evidence>
<dbReference type="EMBL" id="PTJA01000001">
    <property type="protein sequence ID" value="PPK83349.1"/>
    <property type="molecule type" value="Genomic_DNA"/>
</dbReference>
<dbReference type="PANTHER" id="PTHR30352:SF4">
    <property type="entry name" value="PYRUVATE FORMATE-LYASE 2-ACTIVATING ENZYME"/>
    <property type="match status" value="1"/>
</dbReference>
<dbReference type="InterPro" id="IPR013785">
    <property type="entry name" value="Aldolase_TIM"/>
</dbReference>
<dbReference type="PROSITE" id="PS51918">
    <property type="entry name" value="RADICAL_SAM"/>
    <property type="match status" value="1"/>
</dbReference>
<dbReference type="InterPro" id="IPR040074">
    <property type="entry name" value="BssD/PflA/YjjW"/>
</dbReference>
<comment type="catalytic activity">
    <reaction evidence="9">
        <text>glycyl-[protein] + reduced [flavodoxin] + S-adenosyl-L-methionine = glycin-2-yl radical-[protein] + semiquinone [flavodoxin] + 5'-deoxyadenosine + L-methionine + H(+)</text>
        <dbReference type="Rhea" id="RHEA:61976"/>
        <dbReference type="Rhea" id="RHEA-COMP:10622"/>
        <dbReference type="Rhea" id="RHEA-COMP:14480"/>
        <dbReference type="Rhea" id="RHEA-COMP:15993"/>
        <dbReference type="Rhea" id="RHEA-COMP:15994"/>
        <dbReference type="ChEBI" id="CHEBI:15378"/>
        <dbReference type="ChEBI" id="CHEBI:17319"/>
        <dbReference type="ChEBI" id="CHEBI:29947"/>
        <dbReference type="ChEBI" id="CHEBI:32722"/>
        <dbReference type="ChEBI" id="CHEBI:57618"/>
        <dbReference type="ChEBI" id="CHEBI:57844"/>
        <dbReference type="ChEBI" id="CHEBI:59789"/>
        <dbReference type="ChEBI" id="CHEBI:140311"/>
    </reaction>
</comment>
<dbReference type="SUPFAM" id="SSF54862">
    <property type="entry name" value="4Fe-4S ferredoxins"/>
    <property type="match status" value="1"/>
</dbReference>
<evidence type="ECO:0000259" key="11">
    <source>
        <dbReference type="PROSITE" id="PS51918"/>
    </source>
</evidence>
<name>A0A2S6HYV1_9FIRM</name>
<evidence type="ECO:0000256" key="9">
    <source>
        <dbReference type="ARBA" id="ARBA00047365"/>
    </source>
</evidence>
<evidence type="ECO:0000256" key="4">
    <source>
        <dbReference type="ARBA" id="ARBA00022691"/>
    </source>
</evidence>
<dbReference type="GO" id="GO:0016491">
    <property type="term" value="F:oxidoreductase activity"/>
    <property type="evidence" value="ECO:0007669"/>
    <property type="project" value="UniProtKB-KW"/>
</dbReference>